<comment type="pathway">
    <text evidence="1">Lipid metabolism; butanoate metabolism.</text>
</comment>
<keyword evidence="3 6" id="KW-0560">Oxidoreductase</keyword>
<evidence type="ECO:0000313" key="6">
    <source>
        <dbReference type="EMBL" id="MFD2216852.1"/>
    </source>
</evidence>
<gene>
    <name evidence="6" type="ORF">ACFSKK_24590</name>
</gene>
<protein>
    <submittedName>
        <fullName evidence="6">3-hydroxyacyl-CoA dehydrogenase family protein</fullName>
        <ecNumber evidence="6">1.1.1.35</ecNumber>
    </submittedName>
</protein>
<dbReference type="RefSeq" id="WP_379053615.1">
    <property type="nucleotide sequence ID" value="NZ_JBHUIK010000009.1"/>
</dbReference>
<evidence type="ECO:0000256" key="2">
    <source>
        <dbReference type="ARBA" id="ARBA00009463"/>
    </source>
</evidence>
<sequence length="317" mass="35387">MNTNLIKVAICGSGLMGSGIAQVFASHGVSVSIYSVEDSEAEVLKKVDSNLRMLVERESITAEKAQKALSRLKVTNELEKAVENAELIVECIPEDMELKQSLFERLDLICDPHVILATNTSVMSITEIAKKAKIKNRILGTHFWNPAFLIPLVEVVRTDDTSEEVIERTINILNDVGKHPIRVNKDVPGFVANRLQHALWREAISIVENGIADAKTVDESIKYSFGMRLPVLGPIENADMVGTDLTLAIHHYLLEHLENSTKPSPLLVEMVEKGELGFKSGKGFQQWPKEEIAESKRKLNHYLIDVENKNQSDQKIN</sequence>
<comment type="similarity">
    <text evidence="2">Belongs to the 3-hydroxyacyl-CoA dehydrogenase family.</text>
</comment>
<dbReference type="SUPFAM" id="SSF48179">
    <property type="entry name" value="6-phosphogluconate dehydrogenase C-terminal domain-like"/>
    <property type="match status" value="1"/>
</dbReference>
<reference evidence="7" key="1">
    <citation type="journal article" date="2019" name="Int. J. Syst. Evol. Microbiol.">
        <title>The Global Catalogue of Microorganisms (GCM) 10K type strain sequencing project: providing services to taxonomists for standard genome sequencing and annotation.</title>
        <authorList>
            <consortium name="The Broad Institute Genomics Platform"/>
            <consortium name="The Broad Institute Genome Sequencing Center for Infectious Disease"/>
            <person name="Wu L."/>
            <person name="Ma J."/>
        </authorList>
    </citation>
    <scope>NUCLEOTIDE SEQUENCE [LARGE SCALE GENOMIC DNA]</scope>
    <source>
        <strain evidence="7">CGMCC 1.15474</strain>
    </source>
</reference>
<dbReference type="Pfam" id="PF02737">
    <property type="entry name" value="3HCDH_N"/>
    <property type="match status" value="1"/>
</dbReference>
<dbReference type="EC" id="1.1.1.35" evidence="6"/>
<dbReference type="PIRSF" id="PIRSF000105">
    <property type="entry name" value="HCDH"/>
    <property type="match status" value="1"/>
</dbReference>
<dbReference type="SUPFAM" id="SSF51735">
    <property type="entry name" value="NAD(P)-binding Rossmann-fold domains"/>
    <property type="match status" value="1"/>
</dbReference>
<dbReference type="GO" id="GO:0003857">
    <property type="term" value="F:(3S)-3-hydroxyacyl-CoA dehydrogenase (NAD+) activity"/>
    <property type="evidence" value="ECO:0007669"/>
    <property type="project" value="UniProtKB-EC"/>
</dbReference>
<name>A0ABW5C3V0_9BACI</name>
<dbReference type="InterPro" id="IPR013328">
    <property type="entry name" value="6PGD_dom2"/>
</dbReference>
<dbReference type="PANTHER" id="PTHR48075">
    <property type="entry name" value="3-HYDROXYACYL-COA DEHYDROGENASE FAMILY PROTEIN"/>
    <property type="match status" value="1"/>
</dbReference>
<evidence type="ECO:0000313" key="7">
    <source>
        <dbReference type="Proteomes" id="UP001597318"/>
    </source>
</evidence>
<dbReference type="Gene3D" id="1.10.1040.10">
    <property type="entry name" value="N-(1-d-carboxylethyl)-l-norvaline Dehydrogenase, domain 2"/>
    <property type="match status" value="1"/>
</dbReference>
<keyword evidence="7" id="KW-1185">Reference proteome</keyword>
<evidence type="ECO:0000256" key="1">
    <source>
        <dbReference type="ARBA" id="ARBA00005086"/>
    </source>
</evidence>
<comment type="caution">
    <text evidence="6">The sequence shown here is derived from an EMBL/GenBank/DDBJ whole genome shotgun (WGS) entry which is preliminary data.</text>
</comment>
<dbReference type="Pfam" id="PF00725">
    <property type="entry name" value="3HCDH"/>
    <property type="match status" value="1"/>
</dbReference>
<dbReference type="EMBL" id="JBHUIK010000009">
    <property type="protein sequence ID" value="MFD2216852.1"/>
    <property type="molecule type" value="Genomic_DNA"/>
</dbReference>
<dbReference type="Proteomes" id="UP001597318">
    <property type="component" value="Unassembled WGS sequence"/>
</dbReference>
<dbReference type="PANTHER" id="PTHR48075:SF5">
    <property type="entry name" value="3-HYDROXYBUTYRYL-COA DEHYDROGENASE"/>
    <property type="match status" value="1"/>
</dbReference>
<dbReference type="Gene3D" id="3.40.50.720">
    <property type="entry name" value="NAD(P)-binding Rossmann-like Domain"/>
    <property type="match status" value="1"/>
</dbReference>
<organism evidence="6 7">
    <name type="scientific">Metabacillus endolithicus</name>
    <dbReference type="NCBI Taxonomy" id="1535204"/>
    <lineage>
        <taxon>Bacteria</taxon>
        <taxon>Bacillati</taxon>
        <taxon>Bacillota</taxon>
        <taxon>Bacilli</taxon>
        <taxon>Bacillales</taxon>
        <taxon>Bacillaceae</taxon>
        <taxon>Metabacillus</taxon>
    </lineage>
</organism>
<evidence type="ECO:0000259" key="5">
    <source>
        <dbReference type="Pfam" id="PF02737"/>
    </source>
</evidence>
<dbReference type="InterPro" id="IPR006108">
    <property type="entry name" value="3HC_DH_C"/>
</dbReference>
<proteinExistence type="inferred from homology"/>
<feature type="domain" description="3-hydroxyacyl-CoA dehydrogenase C-terminal" evidence="4">
    <location>
        <begin position="189"/>
        <end position="287"/>
    </location>
</feature>
<evidence type="ECO:0000259" key="4">
    <source>
        <dbReference type="Pfam" id="PF00725"/>
    </source>
</evidence>
<feature type="domain" description="3-hydroxyacyl-CoA dehydrogenase NAD binding" evidence="5">
    <location>
        <begin position="7"/>
        <end position="186"/>
    </location>
</feature>
<accession>A0ABW5C3V0</accession>
<evidence type="ECO:0000256" key="3">
    <source>
        <dbReference type="ARBA" id="ARBA00023002"/>
    </source>
</evidence>
<dbReference type="InterPro" id="IPR022694">
    <property type="entry name" value="3-OHacyl-CoA_DH"/>
</dbReference>
<dbReference type="InterPro" id="IPR036291">
    <property type="entry name" value="NAD(P)-bd_dom_sf"/>
</dbReference>
<dbReference type="InterPro" id="IPR006176">
    <property type="entry name" value="3-OHacyl-CoA_DH_NAD-bd"/>
</dbReference>
<dbReference type="InterPro" id="IPR008927">
    <property type="entry name" value="6-PGluconate_DH-like_C_sf"/>
</dbReference>